<comment type="function">
    <text evidence="10">Specifically catalyzes the dephosphorylation of 2-phosphoglycolate. Is involved in the dissimilation of the intracellular 2-phosphoglycolate formed during the DNA repair of 3'-phosphoglycolate ends, a major class of DNA lesions induced by oxidative stress.</text>
</comment>
<keyword evidence="12" id="KW-1185">Reference proteome</keyword>
<dbReference type="SFLD" id="SFLDS00003">
    <property type="entry name" value="Haloacid_Dehalogenase"/>
    <property type="match status" value="1"/>
</dbReference>
<comment type="caution">
    <text evidence="11">The sequence shown here is derived from an EMBL/GenBank/DDBJ whole genome shotgun (WGS) entry which is preliminary data.</text>
</comment>
<feature type="active site" description="Nucleophile" evidence="10">
    <location>
        <position position="9"/>
    </location>
</feature>
<proteinExistence type="inferred from homology"/>
<dbReference type="Gene3D" id="3.40.50.1000">
    <property type="entry name" value="HAD superfamily/HAD-like"/>
    <property type="match status" value="1"/>
</dbReference>
<keyword evidence="7 10" id="KW-0378">Hydrolase</keyword>
<feature type="binding site" evidence="10">
    <location>
        <position position="171"/>
    </location>
    <ligand>
        <name>Mg(2+)</name>
        <dbReference type="ChEBI" id="CHEBI:18420"/>
    </ligand>
</feature>
<evidence type="ECO:0000256" key="10">
    <source>
        <dbReference type="HAMAP-Rule" id="MF_00495"/>
    </source>
</evidence>
<sequence length="224" mass="24060">MTAPTILFDLDGTLLSTAPDLLASLNFVLESEGLRTLTENEVGHQFGQGARAMIMHGYRHNAAMADENRLAAMTERFVRHYADNMPGQSALFPGLAEAMDRLDGAGMTLAVCTNKREDLARTLLEGLSLTHRFAAICGGDTFPVRKPDGKHLLMTIERAGGDPARAVMIGDSSSDILGAKDANIASIAVPFGYTDQPVESFGPDRVIANYAELTPELIEGLLAR</sequence>
<dbReference type="Proteomes" id="UP000295131">
    <property type="component" value="Unassembled WGS sequence"/>
</dbReference>
<dbReference type="EC" id="3.1.3.18" evidence="5 10"/>
<evidence type="ECO:0000256" key="8">
    <source>
        <dbReference type="ARBA" id="ARBA00022842"/>
    </source>
</evidence>
<dbReference type="HAMAP" id="MF_00495">
    <property type="entry name" value="GPH_hydrolase_bact"/>
    <property type="match status" value="1"/>
</dbReference>
<dbReference type="InterPro" id="IPR036412">
    <property type="entry name" value="HAD-like_sf"/>
</dbReference>
<dbReference type="InterPro" id="IPR006439">
    <property type="entry name" value="HAD-SF_hydro_IA"/>
</dbReference>
<evidence type="ECO:0000256" key="1">
    <source>
        <dbReference type="ARBA" id="ARBA00000830"/>
    </source>
</evidence>
<dbReference type="PANTHER" id="PTHR43434:SF1">
    <property type="entry name" value="PHOSPHOGLYCOLATE PHOSPHATASE"/>
    <property type="match status" value="1"/>
</dbReference>
<dbReference type="GO" id="GO:0008967">
    <property type="term" value="F:phosphoglycolate phosphatase activity"/>
    <property type="evidence" value="ECO:0007669"/>
    <property type="project" value="UniProtKB-UniRule"/>
</dbReference>
<protein>
    <recommendedName>
        <fullName evidence="5 10">Phosphoglycolate phosphatase</fullName>
        <shortName evidence="10">PGP</shortName>
        <shortName evidence="10">PGPase</shortName>
        <ecNumber evidence="5 10">3.1.3.18</ecNumber>
    </recommendedName>
</protein>
<gene>
    <name evidence="11" type="ORF">E2A64_11980</name>
</gene>
<keyword evidence="9 10" id="KW-0119">Carbohydrate metabolism</keyword>
<dbReference type="GO" id="GO:0006281">
    <property type="term" value="P:DNA repair"/>
    <property type="evidence" value="ECO:0007669"/>
    <property type="project" value="TreeGrafter"/>
</dbReference>
<evidence type="ECO:0000256" key="5">
    <source>
        <dbReference type="ARBA" id="ARBA00013078"/>
    </source>
</evidence>
<evidence type="ECO:0000313" key="11">
    <source>
        <dbReference type="EMBL" id="TDH36013.1"/>
    </source>
</evidence>
<dbReference type="GO" id="GO:0046872">
    <property type="term" value="F:metal ion binding"/>
    <property type="evidence" value="ECO:0007669"/>
    <property type="project" value="UniProtKB-KW"/>
</dbReference>
<feature type="binding site" evidence="10">
    <location>
        <position position="11"/>
    </location>
    <ligand>
        <name>Mg(2+)</name>
        <dbReference type="ChEBI" id="CHEBI:18420"/>
    </ligand>
</feature>
<dbReference type="AlphaFoldDB" id="A0A4R5PJZ3"/>
<evidence type="ECO:0000256" key="4">
    <source>
        <dbReference type="ARBA" id="ARBA00006171"/>
    </source>
</evidence>
<dbReference type="InterPro" id="IPR050155">
    <property type="entry name" value="HAD-like_hydrolase_sf"/>
</dbReference>
<dbReference type="Gene3D" id="1.10.150.240">
    <property type="entry name" value="Putative phosphatase, domain 2"/>
    <property type="match status" value="1"/>
</dbReference>
<dbReference type="SFLD" id="SFLDG01135">
    <property type="entry name" value="C1.5.6:_HAD__Beta-PGM__Phospha"/>
    <property type="match status" value="1"/>
</dbReference>
<dbReference type="InterPro" id="IPR023198">
    <property type="entry name" value="PGP-like_dom2"/>
</dbReference>
<evidence type="ECO:0000256" key="3">
    <source>
        <dbReference type="ARBA" id="ARBA00004818"/>
    </source>
</evidence>
<comment type="catalytic activity">
    <reaction evidence="1 10">
        <text>2-phosphoglycolate + H2O = glycolate + phosphate</text>
        <dbReference type="Rhea" id="RHEA:14369"/>
        <dbReference type="ChEBI" id="CHEBI:15377"/>
        <dbReference type="ChEBI" id="CHEBI:29805"/>
        <dbReference type="ChEBI" id="CHEBI:43474"/>
        <dbReference type="ChEBI" id="CHEBI:58033"/>
        <dbReference type="EC" id="3.1.3.18"/>
    </reaction>
</comment>
<dbReference type="PANTHER" id="PTHR43434">
    <property type="entry name" value="PHOSPHOGLYCOLATE PHOSPHATASE"/>
    <property type="match status" value="1"/>
</dbReference>
<dbReference type="GO" id="GO:0005829">
    <property type="term" value="C:cytosol"/>
    <property type="evidence" value="ECO:0007669"/>
    <property type="project" value="TreeGrafter"/>
</dbReference>
<dbReference type="NCBIfam" id="TIGR01549">
    <property type="entry name" value="HAD-SF-IA-v1"/>
    <property type="match status" value="1"/>
</dbReference>
<reference evidence="11 12" key="1">
    <citation type="journal article" date="2013" name="Int. J. Syst. Evol. Microbiol.">
        <title>Hoeflea suaedae sp. nov., an endophytic bacterium isolated from the root of the halophyte Suaeda maritima.</title>
        <authorList>
            <person name="Chung E.J."/>
            <person name="Park J.A."/>
            <person name="Pramanik P."/>
            <person name="Bibi F."/>
            <person name="Jeon C.O."/>
            <person name="Chung Y.R."/>
        </authorList>
    </citation>
    <scope>NUCLEOTIDE SEQUENCE [LARGE SCALE GENOMIC DNA]</scope>
    <source>
        <strain evidence="11 12">YC6898</strain>
    </source>
</reference>
<feature type="binding site" evidence="10">
    <location>
        <position position="9"/>
    </location>
    <ligand>
        <name>Mg(2+)</name>
        <dbReference type="ChEBI" id="CHEBI:18420"/>
    </ligand>
</feature>
<accession>A0A4R5PJZ3</accession>
<dbReference type="FunFam" id="3.40.50.1000:FF:000022">
    <property type="entry name" value="Phosphoglycolate phosphatase"/>
    <property type="match status" value="1"/>
</dbReference>
<dbReference type="EMBL" id="SMSI01000002">
    <property type="protein sequence ID" value="TDH36013.1"/>
    <property type="molecule type" value="Genomic_DNA"/>
</dbReference>
<dbReference type="InterPro" id="IPR023214">
    <property type="entry name" value="HAD_sf"/>
</dbReference>
<dbReference type="OrthoDB" id="9793014at2"/>
<evidence type="ECO:0000256" key="7">
    <source>
        <dbReference type="ARBA" id="ARBA00022801"/>
    </source>
</evidence>
<dbReference type="GO" id="GO:0005975">
    <property type="term" value="P:carbohydrate metabolic process"/>
    <property type="evidence" value="ECO:0007669"/>
    <property type="project" value="InterPro"/>
</dbReference>
<organism evidence="11 12">
    <name type="scientific">Pseudohoeflea suaedae</name>
    <dbReference type="NCBI Taxonomy" id="877384"/>
    <lineage>
        <taxon>Bacteria</taxon>
        <taxon>Pseudomonadati</taxon>
        <taxon>Pseudomonadota</taxon>
        <taxon>Alphaproteobacteria</taxon>
        <taxon>Hyphomicrobiales</taxon>
        <taxon>Rhizobiaceae</taxon>
        <taxon>Pseudohoeflea</taxon>
    </lineage>
</organism>
<keyword evidence="8 10" id="KW-0460">Magnesium</keyword>
<comment type="pathway">
    <text evidence="3 10">Organic acid metabolism; glycolate biosynthesis; glycolate from 2-phosphoglycolate: step 1/1.</text>
</comment>
<dbReference type="UniPathway" id="UPA00865">
    <property type="reaction ID" value="UER00834"/>
</dbReference>
<dbReference type="InterPro" id="IPR037512">
    <property type="entry name" value="PGPase_prok"/>
</dbReference>
<dbReference type="SFLD" id="SFLDG01129">
    <property type="entry name" value="C1.5:_HAD__Beta-PGM__Phosphata"/>
    <property type="match status" value="1"/>
</dbReference>
<evidence type="ECO:0000256" key="9">
    <source>
        <dbReference type="ARBA" id="ARBA00023277"/>
    </source>
</evidence>
<evidence type="ECO:0000313" key="12">
    <source>
        <dbReference type="Proteomes" id="UP000295131"/>
    </source>
</evidence>
<evidence type="ECO:0000256" key="6">
    <source>
        <dbReference type="ARBA" id="ARBA00022723"/>
    </source>
</evidence>
<dbReference type="SUPFAM" id="SSF56784">
    <property type="entry name" value="HAD-like"/>
    <property type="match status" value="1"/>
</dbReference>
<keyword evidence="6 10" id="KW-0479">Metal-binding</keyword>
<comment type="cofactor">
    <cofactor evidence="2 10">
        <name>Mg(2+)</name>
        <dbReference type="ChEBI" id="CHEBI:18420"/>
    </cofactor>
</comment>
<dbReference type="GO" id="GO:0046295">
    <property type="term" value="P:glycolate biosynthetic process"/>
    <property type="evidence" value="ECO:0007669"/>
    <property type="project" value="UniProtKB-UniRule"/>
</dbReference>
<dbReference type="RefSeq" id="WP_133284714.1">
    <property type="nucleotide sequence ID" value="NZ_SMSI01000002.1"/>
</dbReference>
<evidence type="ECO:0000256" key="2">
    <source>
        <dbReference type="ARBA" id="ARBA00001946"/>
    </source>
</evidence>
<dbReference type="Pfam" id="PF13419">
    <property type="entry name" value="HAD_2"/>
    <property type="match status" value="1"/>
</dbReference>
<comment type="similarity">
    <text evidence="4 10">Belongs to the HAD-like hydrolase superfamily. CbbY/CbbZ/Gph/YieH family.</text>
</comment>
<dbReference type="InterPro" id="IPR041492">
    <property type="entry name" value="HAD_2"/>
</dbReference>
<name>A0A4R5PJZ3_9HYPH</name>